<dbReference type="Pfam" id="PF00702">
    <property type="entry name" value="Hydrolase"/>
    <property type="match status" value="1"/>
</dbReference>
<dbReference type="InterPro" id="IPR023214">
    <property type="entry name" value="HAD_sf"/>
</dbReference>
<evidence type="ECO:0000313" key="1">
    <source>
        <dbReference type="EMBL" id="UJF32900.1"/>
    </source>
</evidence>
<accession>A0ABY3SHD0</accession>
<keyword evidence="1" id="KW-0378">Hydrolase</keyword>
<dbReference type="PANTHER" id="PTHR43611">
    <property type="entry name" value="ALPHA-D-GLUCOSE 1-PHOSPHATE PHOSPHATASE"/>
    <property type="match status" value="1"/>
</dbReference>
<dbReference type="InterPro" id="IPR036412">
    <property type="entry name" value="HAD-like_sf"/>
</dbReference>
<dbReference type="InterPro" id="IPR006439">
    <property type="entry name" value="HAD-SF_hydro_IA"/>
</dbReference>
<keyword evidence="2" id="KW-1185">Reference proteome</keyword>
<dbReference type="NCBIfam" id="TIGR01509">
    <property type="entry name" value="HAD-SF-IA-v3"/>
    <property type="match status" value="1"/>
</dbReference>
<proteinExistence type="predicted"/>
<dbReference type="Proteomes" id="UP001649230">
    <property type="component" value="Chromosome"/>
</dbReference>
<organism evidence="1 2">
    <name type="scientific">Paenibacillus hexagrammi</name>
    <dbReference type="NCBI Taxonomy" id="2908839"/>
    <lineage>
        <taxon>Bacteria</taxon>
        <taxon>Bacillati</taxon>
        <taxon>Bacillota</taxon>
        <taxon>Bacilli</taxon>
        <taxon>Bacillales</taxon>
        <taxon>Paenibacillaceae</taxon>
        <taxon>Paenibacillus</taxon>
    </lineage>
</organism>
<dbReference type="Gene3D" id="3.40.50.1000">
    <property type="entry name" value="HAD superfamily/HAD-like"/>
    <property type="match status" value="1"/>
</dbReference>
<name>A0ABY3SHD0_9BACL</name>
<dbReference type="RefSeq" id="WP_235119243.1">
    <property type="nucleotide sequence ID" value="NZ_CP090978.1"/>
</dbReference>
<protein>
    <submittedName>
        <fullName evidence="1">HAD-IA family hydrolase</fullName>
    </submittedName>
</protein>
<dbReference type="Gene3D" id="1.10.150.240">
    <property type="entry name" value="Putative phosphatase, domain 2"/>
    <property type="match status" value="1"/>
</dbReference>
<dbReference type="SUPFAM" id="SSF56784">
    <property type="entry name" value="HAD-like"/>
    <property type="match status" value="1"/>
</dbReference>
<dbReference type="EMBL" id="CP090978">
    <property type="protein sequence ID" value="UJF32900.1"/>
    <property type="molecule type" value="Genomic_DNA"/>
</dbReference>
<reference evidence="1 2" key="1">
    <citation type="journal article" date="2024" name="Int. J. Syst. Evol. Microbiol.">
        <title>Paenibacillus hexagrammi sp. nov., a novel bacterium isolated from the gut content of Hexagrammos agrammus.</title>
        <authorList>
            <person name="Jung H.K."/>
            <person name="Kim D.G."/>
            <person name="Zin H."/>
            <person name="Park J."/>
            <person name="Jung H."/>
            <person name="Kim Y.O."/>
            <person name="Kong H.J."/>
            <person name="Kim J.W."/>
            <person name="Kim Y.S."/>
        </authorList>
    </citation>
    <scope>NUCLEOTIDE SEQUENCE [LARGE SCALE GENOMIC DNA]</scope>
    <source>
        <strain evidence="1 2">YPD9-1</strain>
    </source>
</reference>
<evidence type="ECO:0000313" key="2">
    <source>
        <dbReference type="Proteomes" id="UP001649230"/>
    </source>
</evidence>
<dbReference type="PANTHER" id="PTHR43611:SF3">
    <property type="entry name" value="FLAVIN MONONUCLEOTIDE HYDROLASE 1, CHLOROPLATIC"/>
    <property type="match status" value="1"/>
</dbReference>
<sequence>MAKLQLVLDMGGVLITNLTPGMWEELAAGSHVTYAELRERYKQDLKHMLWTGELTLEQFWSWISQQCTAVDTAQMDGLVQKHLLKLPAWEHLEGWSERAELHILSNHRQEWIGPILAPIHELLSSITISSQSGCCKPYPDIYAAAASKLQTSAPVLFVDDQEKNLREAAKLGWMTLLADEAGEWIRRVDALLADEVGE</sequence>
<dbReference type="InterPro" id="IPR023198">
    <property type="entry name" value="PGP-like_dom2"/>
</dbReference>
<dbReference type="GO" id="GO:0016787">
    <property type="term" value="F:hydrolase activity"/>
    <property type="evidence" value="ECO:0007669"/>
    <property type="project" value="UniProtKB-KW"/>
</dbReference>
<gene>
    <name evidence="1" type="ORF">L0M14_25535</name>
</gene>